<dbReference type="EMBL" id="FNAU01000025">
    <property type="protein sequence ID" value="SDE67741.1"/>
    <property type="molecule type" value="Genomic_DNA"/>
</dbReference>
<evidence type="ECO:0000313" key="1">
    <source>
        <dbReference type="EMBL" id="SDE67741.1"/>
    </source>
</evidence>
<dbReference type="AlphaFoldDB" id="A0A1G7EVS6"/>
<sequence length="72" mass="7792">MQLCQGRNRSEEENGDVINGYDSSKVAKKWMQCGFGGGRNPDILHEAELAAALAIADGQAEYRVKHSKVGKG</sequence>
<keyword evidence="2" id="KW-1185">Reference proteome</keyword>
<protein>
    <submittedName>
        <fullName evidence="1">Uncharacterized protein</fullName>
    </submittedName>
</protein>
<organism evidence="1 2">
    <name type="scientific">Actinobaculum suis</name>
    <dbReference type="NCBI Taxonomy" id="1657"/>
    <lineage>
        <taxon>Bacteria</taxon>
        <taxon>Bacillati</taxon>
        <taxon>Actinomycetota</taxon>
        <taxon>Actinomycetes</taxon>
        <taxon>Actinomycetales</taxon>
        <taxon>Actinomycetaceae</taxon>
        <taxon>Actinobaculum</taxon>
    </lineage>
</organism>
<accession>A0A1G7EVS6</accession>
<evidence type="ECO:0000313" key="2">
    <source>
        <dbReference type="Proteomes" id="UP000182744"/>
    </source>
</evidence>
<name>A0A1G7EVS6_9ACTO</name>
<proteinExistence type="predicted"/>
<dbReference type="Proteomes" id="UP000182744">
    <property type="component" value="Unassembled WGS sequence"/>
</dbReference>
<gene>
    <name evidence="1" type="ORF">SAMN05421878_1253</name>
</gene>
<reference evidence="2" key="1">
    <citation type="submission" date="2016-10" db="EMBL/GenBank/DDBJ databases">
        <authorList>
            <person name="Varghese N."/>
        </authorList>
    </citation>
    <scope>NUCLEOTIDE SEQUENCE [LARGE SCALE GENOMIC DNA]</scope>
    <source>
        <strain evidence="2">DSM 20639</strain>
    </source>
</reference>